<accession>A0A9P7VI21</accession>
<comment type="caution">
    <text evidence="4">The sequence shown here is derived from an EMBL/GenBank/DDBJ whole genome shotgun (WGS) entry which is preliminary data.</text>
</comment>
<dbReference type="GO" id="GO:0016491">
    <property type="term" value="F:oxidoreductase activity"/>
    <property type="evidence" value="ECO:0007669"/>
    <property type="project" value="UniProtKB-KW"/>
</dbReference>
<evidence type="ECO:0000313" key="4">
    <source>
        <dbReference type="EMBL" id="KAG7440935.1"/>
    </source>
</evidence>
<gene>
    <name evidence="4" type="ORF">BT62DRAFT_975234</name>
</gene>
<dbReference type="GeneID" id="66111480"/>
<dbReference type="InterPro" id="IPR021765">
    <property type="entry name" value="UstYa-like"/>
</dbReference>
<evidence type="ECO:0000256" key="2">
    <source>
        <dbReference type="ARBA" id="ARBA00023002"/>
    </source>
</evidence>
<protein>
    <submittedName>
        <fullName evidence="4">Uncharacterized protein</fullName>
    </submittedName>
</protein>
<comment type="pathway">
    <text evidence="1">Mycotoxin biosynthesis.</text>
</comment>
<dbReference type="OrthoDB" id="3687641at2759"/>
<organism evidence="4 5">
    <name type="scientific">Guyanagaster necrorhizus</name>
    <dbReference type="NCBI Taxonomy" id="856835"/>
    <lineage>
        <taxon>Eukaryota</taxon>
        <taxon>Fungi</taxon>
        <taxon>Dikarya</taxon>
        <taxon>Basidiomycota</taxon>
        <taxon>Agaricomycotina</taxon>
        <taxon>Agaricomycetes</taxon>
        <taxon>Agaricomycetidae</taxon>
        <taxon>Agaricales</taxon>
        <taxon>Marasmiineae</taxon>
        <taxon>Physalacriaceae</taxon>
        <taxon>Guyanagaster</taxon>
    </lineage>
</organism>
<evidence type="ECO:0000313" key="5">
    <source>
        <dbReference type="Proteomes" id="UP000812287"/>
    </source>
</evidence>
<evidence type="ECO:0000256" key="1">
    <source>
        <dbReference type="ARBA" id="ARBA00004685"/>
    </source>
</evidence>
<dbReference type="Proteomes" id="UP000812287">
    <property type="component" value="Unassembled WGS sequence"/>
</dbReference>
<dbReference type="AlphaFoldDB" id="A0A9P7VI21"/>
<keyword evidence="5" id="KW-1185">Reference proteome</keyword>
<comment type="similarity">
    <text evidence="3">Belongs to the ustYa family.</text>
</comment>
<dbReference type="GO" id="GO:0043386">
    <property type="term" value="P:mycotoxin biosynthetic process"/>
    <property type="evidence" value="ECO:0007669"/>
    <property type="project" value="InterPro"/>
</dbReference>
<proteinExistence type="inferred from homology"/>
<keyword evidence="2" id="KW-0560">Oxidoreductase</keyword>
<name>A0A9P7VI21_9AGAR</name>
<evidence type="ECO:0000256" key="3">
    <source>
        <dbReference type="ARBA" id="ARBA00035112"/>
    </source>
</evidence>
<dbReference type="PANTHER" id="PTHR33365">
    <property type="entry name" value="YALI0B05434P"/>
    <property type="match status" value="1"/>
</dbReference>
<reference evidence="4" key="1">
    <citation type="submission" date="2020-11" db="EMBL/GenBank/DDBJ databases">
        <title>Adaptations for nitrogen fixation in a non-lichenized fungal sporocarp promotes dispersal by wood-feeding termites.</title>
        <authorList>
            <consortium name="DOE Joint Genome Institute"/>
            <person name="Koch R.A."/>
            <person name="Yoon G."/>
            <person name="Arayal U."/>
            <person name="Lail K."/>
            <person name="Amirebrahimi M."/>
            <person name="Labutti K."/>
            <person name="Lipzen A."/>
            <person name="Riley R."/>
            <person name="Barry K."/>
            <person name="Henrissat B."/>
            <person name="Grigoriev I.V."/>
            <person name="Herr J.R."/>
            <person name="Aime M.C."/>
        </authorList>
    </citation>
    <scope>NUCLEOTIDE SEQUENCE</scope>
    <source>
        <strain evidence="4">MCA 3950</strain>
    </source>
</reference>
<dbReference type="EMBL" id="MU250565">
    <property type="protein sequence ID" value="KAG7440935.1"/>
    <property type="molecule type" value="Genomic_DNA"/>
</dbReference>
<dbReference type="RefSeq" id="XP_043034435.1">
    <property type="nucleotide sequence ID" value="XM_043189183.1"/>
</dbReference>
<dbReference type="PANTHER" id="PTHR33365:SF11">
    <property type="entry name" value="TAT PATHWAY SIGNAL SEQUENCE"/>
    <property type="match status" value="1"/>
</dbReference>
<dbReference type="Pfam" id="PF11807">
    <property type="entry name" value="UstYa"/>
    <property type="match status" value="1"/>
</dbReference>
<sequence length="203" mass="22991">MLRPMTRSVFLTLGITLLSIGTALNILSTLYARHETPEYSSIEDLHTYWGEISELPERINDAVLRFQFGNYSITSDDEWASLTPPHGGQILLDGSKYDVSLYLQLRCLNTVRVAFVTLRDIFNGESLARDINSIDSKETEYCLDVLRQTVQCTADITLEPGQVLVLSDGSTDMGVSGNHVDHVCRDWVQVREFVENNQESWDR</sequence>